<dbReference type="EMBL" id="MRUL01000036">
    <property type="protein sequence ID" value="OON34688.1"/>
    <property type="molecule type" value="Genomic_DNA"/>
</dbReference>
<dbReference type="Proteomes" id="UP000190667">
    <property type="component" value="Unassembled WGS sequence"/>
</dbReference>
<gene>
    <name evidence="2" type="ORF">BTJ39_23495</name>
</gene>
<dbReference type="AlphaFoldDB" id="A0A1S8Y770"/>
<protein>
    <recommendedName>
        <fullName evidence="4">Cellulose biosynthesis protein BcsO</fullName>
    </recommendedName>
</protein>
<name>A0A1S8Y770_9GAMM</name>
<dbReference type="RefSeq" id="WP_338418168.1">
    <property type="nucleotide sequence ID" value="NZ_MRUL01000036.1"/>
</dbReference>
<sequence>MEASWTIINLLLPLNLCAIIPMKNYDDLQRFKEKTQTNHIQFKDMSDQLQKRGRSADWAIIRQLTQSAEGGVLDNAASAFRSVPQAVDPQAFAHHGTATPPARTDSPSVPAGATQPLPATTSSAVRSGGLLNALAAMATADAPARQAPLSPVTAPPVASADPAPFSAEARATIRPGGNDLPGALSAMPTAGVAVSSLGAAAPPSAASADPAPFSAEGRATIRPGGNDLLGALSAMPAAGVAVSSPGAAAPSSAPPVSSPTVTMQPLRQPAPASAADSGSPRGERGVFDALASAAGQRPPGAAAFSGASPSAPSLRPAGAFRQLFSAQPDAASDSKDLLLQPLLEKIASCR</sequence>
<organism evidence="2 3">
    <name type="scientific">Izhakiella australiensis</name>
    <dbReference type="NCBI Taxonomy" id="1926881"/>
    <lineage>
        <taxon>Bacteria</taxon>
        <taxon>Pseudomonadati</taxon>
        <taxon>Pseudomonadota</taxon>
        <taxon>Gammaproteobacteria</taxon>
        <taxon>Enterobacterales</taxon>
        <taxon>Erwiniaceae</taxon>
        <taxon>Izhakiella</taxon>
    </lineage>
</organism>
<evidence type="ECO:0008006" key="4">
    <source>
        <dbReference type="Google" id="ProtNLM"/>
    </source>
</evidence>
<dbReference type="STRING" id="1926881.BTJ39_23495"/>
<feature type="region of interest" description="Disordered" evidence="1">
    <location>
        <begin position="242"/>
        <end position="284"/>
    </location>
</feature>
<keyword evidence="3" id="KW-1185">Reference proteome</keyword>
<evidence type="ECO:0000313" key="2">
    <source>
        <dbReference type="EMBL" id="OON34688.1"/>
    </source>
</evidence>
<evidence type="ECO:0000313" key="3">
    <source>
        <dbReference type="Proteomes" id="UP000190667"/>
    </source>
</evidence>
<reference evidence="2 3" key="1">
    <citation type="submission" date="2016-12" db="EMBL/GenBank/DDBJ databases">
        <title>Izhakiella australiana sp. nov. of genus Izhakiella isolated from Australian desert.</title>
        <authorList>
            <person name="Ji M."/>
        </authorList>
    </citation>
    <scope>NUCLEOTIDE SEQUENCE [LARGE SCALE GENOMIC DNA]</scope>
    <source>
        <strain evidence="2 3">D4N98</strain>
    </source>
</reference>
<dbReference type="Pfam" id="PF17037">
    <property type="entry name" value="CBP_BcsO"/>
    <property type="match status" value="1"/>
</dbReference>
<accession>A0A1S8Y770</accession>
<evidence type="ECO:0000256" key="1">
    <source>
        <dbReference type="SAM" id="MobiDB-lite"/>
    </source>
</evidence>
<proteinExistence type="predicted"/>
<feature type="region of interest" description="Disordered" evidence="1">
    <location>
        <begin position="200"/>
        <end position="219"/>
    </location>
</feature>
<dbReference type="InterPro" id="IPR031484">
    <property type="entry name" value="CBP_BcsO"/>
</dbReference>
<feature type="compositionally biased region" description="Low complexity" evidence="1">
    <location>
        <begin position="269"/>
        <end position="280"/>
    </location>
</feature>
<feature type="compositionally biased region" description="Low complexity" evidence="1">
    <location>
        <begin position="200"/>
        <end position="215"/>
    </location>
</feature>
<feature type="region of interest" description="Disordered" evidence="1">
    <location>
        <begin position="93"/>
        <end position="123"/>
    </location>
</feature>
<feature type="compositionally biased region" description="Low complexity" evidence="1">
    <location>
        <begin position="242"/>
        <end position="251"/>
    </location>
</feature>
<comment type="caution">
    <text evidence="2">The sequence shown here is derived from an EMBL/GenBank/DDBJ whole genome shotgun (WGS) entry which is preliminary data.</text>
</comment>